<dbReference type="Pfam" id="PF07637">
    <property type="entry name" value="PSD5"/>
    <property type="match status" value="1"/>
</dbReference>
<dbReference type="Gene3D" id="1.10.760.10">
    <property type="entry name" value="Cytochrome c-like domain"/>
    <property type="match status" value="1"/>
</dbReference>
<dbReference type="Pfam" id="PF07635">
    <property type="entry name" value="PSCyt1"/>
    <property type="match status" value="1"/>
</dbReference>
<dbReference type="InterPro" id="IPR011478">
    <property type="entry name" value="DUF1585"/>
</dbReference>
<evidence type="ECO:0000259" key="5">
    <source>
        <dbReference type="Pfam" id="PF07631"/>
    </source>
</evidence>
<evidence type="ECO:0000259" key="6">
    <source>
        <dbReference type="Pfam" id="PF07635"/>
    </source>
</evidence>
<evidence type="ECO:0000259" key="3">
    <source>
        <dbReference type="Pfam" id="PF07626"/>
    </source>
</evidence>
<feature type="domain" description="DUF1592" evidence="5">
    <location>
        <begin position="613"/>
        <end position="738"/>
    </location>
</feature>
<dbReference type="KEGG" id="slom:PXH66_18155"/>
<name>A0AAF0CT00_9BACT</name>
<dbReference type="SUPFAM" id="SSF46626">
    <property type="entry name" value="Cytochrome c"/>
    <property type="match status" value="1"/>
</dbReference>
<dbReference type="EMBL" id="CP119075">
    <property type="protein sequence ID" value="WED67522.1"/>
    <property type="molecule type" value="Genomic_DNA"/>
</dbReference>
<feature type="domain" description="DUF1595" evidence="7">
    <location>
        <begin position="536"/>
        <end position="592"/>
    </location>
</feature>
<feature type="chain" id="PRO_5042083840" evidence="1">
    <location>
        <begin position="21"/>
        <end position="964"/>
    </location>
</feature>
<feature type="domain" description="DUF1588" evidence="4">
    <location>
        <begin position="756"/>
        <end position="852"/>
    </location>
</feature>
<reference evidence="8" key="1">
    <citation type="submission" date="2023-03" db="EMBL/GenBank/DDBJ databases">
        <title>Lomoglobus Profundus gen. nov., sp. nov., a novel member of the phylum Verrucomicrobia, isolated from deep-marine sediment of South China Sea.</title>
        <authorList>
            <person name="Ahmad T."/>
            <person name="Ishaq S.E."/>
            <person name="Wang F."/>
        </authorList>
    </citation>
    <scope>NUCLEOTIDE SEQUENCE</scope>
    <source>
        <strain evidence="8">LMO-M01</strain>
    </source>
</reference>
<accession>A0AAF0CT00</accession>
<evidence type="ECO:0000313" key="9">
    <source>
        <dbReference type="Proteomes" id="UP001218638"/>
    </source>
</evidence>
<sequence>MLRSLHVPLFAAFATTAAMADTDTLLLDRDLTPLLEQYCYDCHAAGEEEGGLALDIYTTADAIKTDRDRWEVVLRYVSHREMPPPDRRNQPSDEERDLIARYIEQELYQLDPNHPDPGHVVLRRLNRAEYQATIRDLIGVEFNATAEFPPDDSGYGFDNVGDVLSLPPVLLEKYLAAADQILDTAISTDPIRSQVRRIPASLAQIGFNALGDRGDGWVHLISLEEDDAAVELTLPAGDYQFRVHAYATRDGGALKGQGSDTPLVFESDPGPTKLALLLDDTFVTDFTVTTDADHPAVYEARLGVPAGQHRFRAAVARQRGGEDNETFMLNGRVGHQQPGVVYLKWLEIEGPLAAATQRTAAADLSTTGDPIVTQQGDQLLRANGSVTTTFDLPRETEVILRAQAFAQQAGDEPARMQFRIGDETIQEFDVLAPARHEPLPRQRVFSTALLVPRPQIYEHTIRLPAGPHTFTAAFVNDFTDPAAANPNLRDRNLIVRSLEVSPLGQPVLTPAKPAPLAALFAHPDADPTSHDPRAAARAIVAPFTRRAWRRPVTRAETDRLLQLYDLARHQGESFDAGVKLALKGALVSPHFLLLGGAEVTPADATSDDAVQPLDEFALASRLSYFLWSSMPDDELLNLAEHQQLRDQLPAQVRRMLASPKARALVENFAGQWLQIRSLETFSPDRKLFPEYDPVLRAAMQRETELFFEHVMREDRSVFDFLTADYTFVNARLAQFYGLPALTGDQFQKVSLADTPRRGVLTHASVLTLTSNPTRTSPVKRGKWVLENLLGTPPPPPPPDIPELDEPGRALTGTLREQLEQHRDSPTCASCHNRMDPIGFGLENFDAIGAWRDFDGDQPVDASGSLGRRARFESAAELVTLLAEHRRAEFLRCMADRLLTYALGRGTAYYDRPAINEIVSQVEAGEDRFSALVLAIAESFPFQMRRVVTAPPAPDVAAPAVVFTP</sequence>
<dbReference type="Pfam" id="PF07626">
    <property type="entry name" value="PSD3"/>
    <property type="match status" value="1"/>
</dbReference>
<evidence type="ECO:0000256" key="1">
    <source>
        <dbReference type="SAM" id="SignalP"/>
    </source>
</evidence>
<dbReference type="GO" id="GO:0020037">
    <property type="term" value="F:heme binding"/>
    <property type="evidence" value="ECO:0007669"/>
    <property type="project" value="InterPro"/>
</dbReference>
<feature type="signal peptide" evidence="1">
    <location>
        <begin position="1"/>
        <end position="20"/>
    </location>
</feature>
<dbReference type="InterPro" id="IPR013042">
    <property type="entry name" value="DUF1592"/>
</dbReference>
<keyword evidence="1" id="KW-0732">Signal</keyword>
<dbReference type="InterPro" id="IPR013039">
    <property type="entry name" value="DUF1588"/>
</dbReference>
<dbReference type="Pfam" id="PF07624">
    <property type="entry name" value="PSD2"/>
    <property type="match status" value="1"/>
</dbReference>
<evidence type="ECO:0000259" key="7">
    <source>
        <dbReference type="Pfam" id="PF07637"/>
    </source>
</evidence>
<evidence type="ECO:0000259" key="4">
    <source>
        <dbReference type="Pfam" id="PF07627"/>
    </source>
</evidence>
<protein>
    <submittedName>
        <fullName evidence="8">DUF1592 domain-containing protein</fullName>
    </submittedName>
</protein>
<evidence type="ECO:0000313" key="8">
    <source>
        <dbReference type="EMBL" id="WED67522.1"/>
    </source>
</evidence>
<dbReference type="InterPro" id="IPR011429">
    <property type="entry name" value="Cyt_c_Planctomycete-type"/>
</dbReference>
<dbReference type="Pfam" id="PF07627">
    <property type="entry name" value="PSCyt3"/>
    <property type="match status" value="1"/>
</dbReference>
<feature type="domain" description="Cytochrome C Planctomycete-type" evidence="6">
    <location>
        <begin position="39"/>
        <end position="86"/>
    </location>
</feature>
<dbReference type="InterPro" id="IPR036909">
    <property type="entry name" value="Cyt_c-like_dom_sf"/>
</dbReference>
<feature type="domain" description="DUF1585" evidence="2">
    <location>
        <begin position="870"/>
        <end position="941"/>
    </location>
</feature>
<feature type="domain" description="DUF1587" evidence="3">
    <location>
        <begin position="123"/>
        <end position="186"/>
    </location>
</feature>
<gene>
    <name evidence="8" type="ORF">PXH66_18155</name>
</gene>
<dbReference type="AlphaFoldDB" id="A0AAF0CT00"/>
<dbReference type="GO" id="GO:0009055">
    <property type="term" value="F:electron transfer activity"/>
    <property type="evidence" value="ECO:0007669"/>
    <property type="project" value="InterPro"/>
</dbReference>
<dbReference type="RefSeq" id="WP_330931071.1">
    <property type="nucleotide sequence ID" value="NZ_CP119075.1"/>
</dbReference>
<dbReference type="InterPro" id="IPR013036">
    <property type="entry name" value="DUF1587"/>
</dbReference>
<dbReference type="Pfam" id="PF07631">
    <property type="entry name" value="PSD4"/>
    <property type="match status" value="1"/>
</dbReference>
<keyword evidence="9" id="KW-1185">Reference proteome</keyword>
<organism evidence="8 9">
    <name type="scientific">Synoicihabitans lomoniglobus</name>
    <dbReference type="NCBI Taxonomy" id="2909285"/>
    <lineage>
        <taxon>Bacteria</taxon>
        <taxon>Pseudomonadati</taxon>
        <taxon>Verrucomicrobiota</taxon>
        <taxon>Opitutia</taxon>
        <taxon>Opitutales</taxon>
        <taxon>Opitutaceae</taxon>
        <taxon>Synoicihabitans</taxon>
    </lineage>
</organism>
<proteinExistence type="predicted"/>
<evidence type="ECO:0000259" key="2">
    <source>
        <dbReference type="Pfam" id="PF07624"/>
    </source>
</evidence>
<dbReference type="Proteomes" id="UP001218638">
    <property type="component" value="Chromosome"/>
</dbReference>
<dbReference type="InterPro" id="IPR013043">
    <property type="entry name" value="DUF1595"/>
</dbReference>